<dbReference type="Pfam" id="PF18306">
    <property type="entry name" value="LDcluster4"/>
    <property type="match status" value="1"/>
</dbReference>
<accession>A0A098S2F6</accession>
<protein>
    <recommendedName>
        <fullName evidence="3">Rossmann fold nucleotide-binding protein</fullName>
    </recommendedName>
</protein>
<proteinExistence type="predicted"/>
<dbReference type="Gene3D" id="3.40.50.450">
    <property type="match status" value="1"/>
</dbReference>
<organism evidence="1 2">
    <name type="scientific">Phaeodactylibacter xiamenensis</name>
    <dbReference type="NCBI Taxonomy" id="1524460"/>
    <lineage>
        <taxon>Bacteria</taxon>
        <taxon>Pseudomonadati</taxon>
        <taxon>Bacteroidota</taxon>
        <taxon>Saprospiria</taxon>
        <taxon>Saprospirales</taxon>
        <taxon>Haliscomenobacteraceae</taxon>
        <taxon>Phaeodactylibacter</taxon>
    </lineage>
</organism>
<dbReference type="Proteomes" id="UP000029736">
    <property type="component" value="Unassembled WGS sequence"/>
</dbReference>
<dbReference type="PANTHER" id="PTHR43393:SF3">
    <property type="entry name" value="LYSINE DECARBOXYLASE-LIKE PROTEIN"/>
    <property type="match status" value="1"/>
</dbReference>
<evidence type="ECO:0008006" key="3">
    <source>
        <dbReference type="Google" id="ProtNLM"/>
    </source>
</evidence>
<dbReference type="OrthoDB" id="9801098at2"/>
<reference evidence="1 2" key="1">
    <citation type="journal article" date="2014" name="Int. J. Syst. Evol. Microbiol.">
        <title>Phaeodactylibacter xiamenensis gen. nov., sp. nov., a member of the family Saprospiraceae isolated from the marine alga Phaeodactylum tricornutum.</title>
        <authorList>
            <person name="Chen Z.Jr."/>
            <person name="Lei X."/>
            <person name="Lai Q."/>
            <person name="Li Y."/>
            <person name="Zhang B."/>
            <person name="Zhang J."/>
            <person name="Zhang H."/>
            <person name="Yang L."/>
            <person name="Zheng W."/>
            <person name="Tian Y."/>
            <person name="Yu Z."/>
            <person name="Xu H.Jr."/>
            <person name="Zheng T."/>
        </authorList>
    </citation>
    <scope>NUCLEOTIDE SEQUENCE [LARGE SCALE GENOMIC DNA]</scope>
    <source>
        <strain evidence="1 2">KD52</strain>
    </source>
</reference>
<comment type="caution">
    <text evidence="1">The sequence shown here is derived from an EMBL/GenBank/DDBJ whole genome shotgun (WGS) entry which is preliminary data.</text>
</comment>
<dbReference type="InterPro" id="IPR052341">
    <property type="entry name" value="LOG_family_nucleotidases"/>
</dbReference>
<dbReference type="GO" id="GO:0005829">
    <property type="term" value="C:cytosol"/>
    <property type="evidence" value="ECO:0007669"/>
    <property type="project" value="TreeGrafter"/>
</dbReference>
<dbReference type="SUPFAM" id="SSF102405">
    <property type="entry name" value="MCP/YpsA-like"/>
    <property type="match status" value="1"/>
</dbReference>
<evidence type="ECO:0000313" key="2">
    <source>
        <dbReference type="Proteomes" id="UP000029736"/>
    </source>
</evidence>
<dbReference type="PANTHER" id="PTHR43393">
    <property type="entry name" value="CYTOKININ RIBOSIDE 5'-MONOPHOSPHATE PHOSPHORIBOHYDROLASE"/>
    <property type="match status" value="1"/>
</dbReference>
<evidence type="ECO:0000313" key="1">
    <source>
        <dbReference type="EMBL" id="KGE85978.1"/>
    </source>
</evidence>
<name>A0A098S2F6_9BACT</name>
<dbReference type="EMBL" id="JPOS01000083">
    <property type="protein sequence ID" value="KGE85978.1"/>
    <property type="molecule type" value="Genomic_DNA"/>
</dbReference>
<dbReference type="InterPro" id="IPR041164">
    <property type="entry name" value="LDcluster4"/>
</dbReference>
<dbReference type="STRING" id="1524460.IX84_25620"/>
<sequence length="372" mass="41924">MTKFDHPQEILITEWAALQGRTDLTNCTVQGVDLREQSRDWDQCRIGNTAFLGCPMDLETELQLRRIGAHIYPPPAQPLPYNPFRKALYTWQELIAPVEGKQADLHIYEHFSASKLNPPINEALWQRIHDHSIDEGLRQLLQFDAEGMTNRRCVGIMGGHSTLRTDPYFEKTALTALLLAKAGYFVVSGGGPGIMEAANLGAYLSPYGAEALKQALRTLKSAPHYTDPGYHEAAQAVLQDYPDGAENLAIPTWFYGHEPSNLFASHIAKYFSNSIREDTLLAISLYGIICAPGSAGTTQEIFMDATQNHYGTFNYYSPMVFLGRQRYEIETLIYPLLRQLAWGREYYDLLCLTDKPEEVVHFLQAHPPRKVG</sequence>
<dbReference type="AlphaFoldDB" id="A0A098S2F6"/>
<keyword evidence="2" id="KW-1185">Reference proteome</keyword>
<gene>
    <name evidence="1" type="ORF">IX84_25620</name>
</gene>